<dbReference type="InParanoid" id="F4RCF9"/>
<feature type="region of interest" description="Disordered" evidence="5">
    <location>
        <begin position="58"/>
        <end position="80"/>
    </location>
</feature>
<reference evidence="9" key="1">
    <citation type="journal article" date="2011" name="Proc. Natl. Acad. Sci. U.S.A.">
        <title>Obligate biotrophy features unraveled by the genomic analysis of rust fungi.</title>
        <authorList>
            <person name="Duplessis S."/>
            <person name="Cuomo C.A."/>
            <person name="Lin Y.-C."/>
            <person name="Aerts A."/>
            <person name="Tisserant E."/>
            <person name="Veneault-Fourrey C."/>
            <person name="Joly D.L."/>
            <person name="Hacquard S."/>
            <person name="Amselem J."/>
            <person name="Cantarel B.L."/>
            <person name="Chiu R."/>
            <person name="Coutinho P.M."/>
            <person name="Feau N."/>
            <person name="Field M."/>
            <person name="Frey P."/>
            <person name="Gelhaye E."/>
            <person name="Goldberg J."/>
            <person name="Grabherr M.G."/>
            <person name="Kodira C.D."/>
            <person name="Kohler A."/>
            <person name="Kuees U."/>
            <person name="Lindquist E.A."/>
            <person name="Lucas S.M."/>
            <person name="Mago R."/>
            <person name="Mauceli E."/>
            <person name="Morin E."/>
            <person name="Murat C."/>
            <person name="Pangilinan J.L."/>
            <person name="Park R."/>
            <person name="Pearson M."/>
            <person name="Quesneville H."/>
            <person name="Rouhier N."/>
            <person name="Sakthikumar S."/>
            <person name="Salamov A.A."/>
            <person name="Schmutz J."/>
            <person name="Selles B."/>
            <person name="Shapiro H."/>
            <person name="Tanguay P."/>
            <person name="Tuskan G.A."/>
            <person name="Henrissat B."/>
            <person name="Van de Peer Y."/>
            <person name="Rouze P."/>
            <person name="Ellis J.G."/>
            <person name="Dodds P.N."/>
            <person name="Schein J.E."/>
            <person name="Zhong S."/>
            <person name="Hamelin R.C."/>
            <person name="Grigoriev I.V."/>
            <person name="Szabo L.J."/>
            <person name="Martin F."/>
        </authorList>
    </citation>
    <scope>NUCLEOTIDE SEQUENCE [LARGE SCALE GENOMIC DNA]</scope>
    <source>
        <strain evidence="9">98AG31 / pathotype 3-4-7</strain>
    </source>
</reference>
<dbReference type="KEGG" id="mlr:MELLADRAFT_47334"/>
<feature type="signal peptide" evidence="6">
    <location>
        <begin position="1"/>
        <end position="24"/>
    </location>
</feature>
<dbReference type="SUPFAM" id="SSF51445">
    <property type="entry name" value="(Trans)glycosidases"/>
    <property type="match status" value="1"/>
</dbReference>
<evidence type="ECO:0000256" key="6">
    <source>
        <dbReference type="SAM" id="SignalP"/>
    </source>
</evidence>
<evidence type="ECO:0000259" key="7">
    <source>
        <dbReference type="Pfam" id="PF00150"/>
    </source>
</evidence>
<keyword evidence="2 4" id="KW-0378">Hydrolase</keyword>
<dbReference type="RefSeq" id="XP_007406778.1">
    <property type="nucleotide sequence ID" value="XM_007406716.1"/>
</dbReference>
<dbReference type="InterPro" id="IPR050386">
    <property type="entry name" value="Glycosyl_hydrolase_5"/>
</dbReference>
<protein>
    <submittedName>
        <fullName evidence="8">Family 5 glycoside hydrolase</fullName>
    </submittedName>
</protein>
<dbReference type="STRING" id="747676.F4RCF9"/>
<dbReference type="GO" id="GO:0008422">
    <property type="term" value="F:beta-glucosidase activity"/>
    <property type="evidence" value="ECO:0007669"/>
    <property type="project" value="TreeGrafter"/>
</dbReference>
<evidence type="ECO:0000256" key="2">
    <source>
        <dbReference type="ARBA" id="ARBA00022801"/>
    </source>
</evidence>
<dbReference type="AlphaFoldDB" id="F4RCF9"/>
<dbReference type="HOGENOM" id="CLU_004624_0_2_1"/>
<proteinExistence type="inferred from homology"/>
<dbReference type="GO" id="GO:0009986">
    <property type="term" value="C:cell surface"/>
    <property type="evidence" value="ECO:0007669"/>
    <property type="project" value="TreeGrafter"/>
</dbReference>
<dbReference type="GO" id="GO:0005576">
    <property type="term" value="C:extracellular region"/>
    <property type="evidence" value="ECO:0007669"/>
    <property type="project" value="TreeGrafter"/>
</dbReference>
<dbReference type="GeneID" id="18928423"/>
<evidence type="ECO:0000256" key="4">
    <source>
        <dbReference type="RuleBase" id="RU361153"/>
    </source>
</evidence>
<dbReference type="InterPro" id="IPR001547">
    <property type="entry name" value="Glyco_hydro_5"/>
</dbReference>
<sequence>MPPLQATPILLWATFLFSIQVSLATHSSSPNSRDSHHHVARARADQVPIQVDLHSRGFESAEGNSPVTSTHQKRDEPINPGFDYARQKIRGVNIGGWLVTEPWITPSLYNTGNSKIIDEYTYCGQLGRSEATKRLHAHWESFYKEGDFHTIKSYGLNHVRIPIGYWAFDISAGEPYVQGQFEYLKKGVEWARRAGLKVMIDLHGAPGSQNGFDNSGRKGPINWATDPKNLVRTKQALAKLAKEFTQPKYAGTVTSLEALNEPAGFANDGHKTLNAAKQYYYDGYTIVRHPNGQGPQSNVLYAIHDAFQPLDTWSTAFPQPKYQGLALDTHIYTVFDTPSLQKNDDARVATYCGMASGLARSNSAIWTFVGEFTPAPTDCAPRLNGQGTGARYDGTFMDSQRLGSCQGKSGSAKNFSKEYKTSLARFFEVQTTVYEKASGWFMWTFKAENADDWSYDAGVKGGWIPRDPGSKPHGHPCS</sequence>
<comment type="similarity">
    <text evidence="1 4">Belongs to the glycosyl hydrolase 5 (cellulase A) family.</text>
</comment>
<evidence type="ECO:0000313" key="8">
    <source>
        <dbReference type="EMBL" id="EGG09724.1"/>
    </source>
</evidence>
<dbReference type="FunFam" id="3.20.20.80:FF:000140">
    <property type="entry name" value="Glucan 1,3-beta-glucosidase 2"/>
    <property type="match status" value="1"/>
</dbReference>
<evidence type="ECO:0000256" key="5">
    <source>
        <dbReference type="SAM" id="MobiDB-lite"/>
    </source>
</evidence>
<evidence type="ECO:0000256" key="1">
    <source>
        <dbReference type="ARBA" id="ARBA00005641"/>
    </source>
</evidence>
<name>F4RCF9_MELLP</name>
<keyword evidence="6" id="KW-0732">Signal</keyword>
<dbReference type="PANTHER" id="PTHR31297">
    <property type="entry name" value="GLUCAN ENDO-1,6-BETA-GLUCOSIDASE B"/>
    <property type="match status" value="1"/>
</dbReference>
<dbReference type="InterPro" id="IPR017853">
    <property type="entry name" value="GH"/>
</dbReference>
<dbReference type="eggNOG" id="ENOG502QPYU">
    <property type="taxonomic scope" value="Eukaryota"/>
</dbReference>
<feature type="chain" id="PRO_5003317507" evidence="6">
    <location>
        <begin position="25"/>
        <end position="478"/>
    </location>
</feature>
<dbReference type="VEuPathDB" id="FungiDB:MELLADRAFT_47334"/>
<dbReference type="Gene3D" id="3.20.20.80">
    <property type="entry name" value="Glycosidases"/>
    <property type="match status" value="1"/>
</dbReference>
<dbReference type="FunCoup" id="F4RCF9">
    <property type="interactions" value="25"/>
</dbReference>
<accession>F4RCF9</accession>
<gene>
    <name evidence="8" type="ORF">MELLADRAFT_47334</name>
</gene>
<evidence type="ECO:0000256" key="3">
    <source>
        <dbReference type="ARBA" id="ARBA00023295"/>
    </source>
</evidence>
<keyword evidence="9" id="KW-1185">Reference proteome</keyword>
<organism evidence="9">
    <name type="scientific">Melampsora larici-populina (strain 98AG31 / pathotype 3-4-7)</name>
    <name type="common">Poplar leaf rust fungus</name>
    <dbReference type="NCBI Taxonomy" id="747676"/>
    <lineage>
        <taxon>Eukaryota</taxon>
        <taxon>Fungi</taxon>
        <taxon>Dikarya</taxon>
        <taxon>Basidiomycota</taxon>
        <taxon>Pucciniomycotina</taxon>
        <taxon>Pucciniomycetes</taxon>
        <taxon>Pucciniales</taxon>
        <taxon>Melampsoraceae</taxon>
        <taxon>Melampsora</taxon>
    </lineage>
</organism>
<evidence type="ECO:0000313" key="9">
    <source>
        <dbReference type="Proteomes" id="UP000001072"/>
    </source>
</evidence>
<keyword evidence="3 4" id="KW-0326">Glycosidase</keyword>
<feature type="domain" description="Glycoside hydrolase family 5" evidence="7">
    <location>
        <begin position="133"/>
        <end position="336"/>
    </location>
</feature>
<dbReference type="PANTHER" id="PTHR31297:SF42">
    <property type="entry name" value="GLYCOSIDE HYDROLASE FAMILY 5 DOMAIN-CONTAINING PROTEIN"/>
    <property type="match status" value="1"/>
</dbReference>
<dbReference type="EMBL" id="GL883096">
    <property type="protein sequence ID" value="EGG09724.1"/>
    <property type="molecule type" value="Genomic_DNA"/>
</dbReference>
<dbReference type="OrthoDB" id="62120at2759"/>
<dbReference type="Proteomes" id="UP000001072">
    <property type="component" value="Unassembled WGS sequence"/>
</dbReference>
<dbReference type="GO" id="GO:0009251">
    <property type="term" value="P:glucan catabolic process"/>
    <property type="evidence" value="ECO:0007669"/>
    <property type="project" value="TreeGrafter"/>
</dbReference>
<dbReference type="Pfam" id="PF00150">
    <property type="entry name" value="Cellulase"/>
    <property type="match status" value="1"/>
</dbReference>